<gene>
    <name evidence="2" type="ordered locus">MTR_5g053890</name>
</gene>
<accession>G7JX69</accession>
<sequence length="112" mass="12627">MHGLSRGVVDCAMLVIILYRFALTLQEMYKKQMFCLMFQHRVSSKHKQNSKKVNDKKVNGTESLLSQFGTTHLHLGATKPGRKSISLVRILKLSANSSFTLKTYDLPALIST</sequence>
<protein>
    <submittedName>
        <fullName evidence="2">Transmembrane protein, putative</fullName>
    </submittedName>
</protein>
<name>G7JX69_MEDTR</name>
<organism evidence="2 4">
    <name type="scientific">Medicago truncatula</name>
    <name type="common">Barrel medic</name>
    <name type="synonym">Medicago tribuloides</name>
    <dbReference type="NCBI Taxonomy" id="3880"/>
    <lineage>
        <taxon>Eukaryota</taxon>
        <taxon>Viridiplantae</taxon>
        <taxon>Streptophyta</taxon>
        <taxon>Embryophyta</taxon>
        <taxon>Tracheophyta</taxon>
        <taxon>Spermatophyta</taxon>
        <taxon>Magnoliopsida</taxon>
        <taxon>eudicotyledons</taxon>
        <taxon>Gunneridae</taxon>
        <taxon>Pentapetalae</taxon>
        <taxon>rosids</taxon>
        <taxon>fabids</taxon>
        <taxon>Fabales</taxon>
        <taxon>Fabaceae</taxon>
        <taxon>Papilionoideae</taxon>
        <taxon>50 kb inversion clade</taxon>
        <taxon>NPAAA clade</taxon>
        <taxon>Hologalegina</taxon>
        <taxon>IRL clade</taxon>
        <taxon>Trifolieae</taxon>
        <taxon>Medicago</taxon>
    </lineage>
</organism>
<proteinExistence type="predicted"/>
<keyword evidence="1" id="KW-1133">Transmembrane helix</keyword>
<reference evidence="2 4" key="1">
    <citation type="journal article" date="2011" name="Nature">
        <title>The Medicago genome provides insight into the evolution of rhizobial symbioses.</title>
        <authorList>
            <person name="Young N.D."/>
            <person name="Debelle F."/>
            <person name="Oldroyd G.E."/>
            <person name="Geurts R."/>
            <person name="Cannon S.B."/>
            <person name="Udvardi M.K."/>
            <person name="Benedito V.A."/>
            <person name="Mayer K.F."/>
            <person name="Gouzy J."/>
            <person name="Schoof H."/>
            <person name="Van de Peer Y."/>
            <person name="Proost S."/>
            <person name="Cook D.R."/>
            <person name="Meyers B.C."/>
            <person name="Spannagl M."/>
            <person name="Cheung F."/>
            <person name="De Mita S."/>
            <person name="Krishnakumar V."/>
            <person name="Gundlach H."/>
            <person name="Zhou S."/>
            <person name="Mudge J."/>
            <person name="Bharti A.K."/>
            <person name="Murray J.D."/>
            <person name="Naoumkina M.A."/>
            <person name="Rosen B."/>
            <person name="Silverstein K.A."/>
            <person name="Tang H."/>
            <person name="Rombauts S."/>
            <person name="Zhao P.X."/>
            <person name="Zhou P."/>
            <person name="Barbe V."/>
            <person name="Bardou P."/>
            <person name="Bechner M."/>
            <person name="Bellec A."/>
            <person name="Berger A."/>
            <person name="Berges H."/>
            <person name="Bidwell S."/>
            <person name="Bisseling T."/>
            <person name="Choisne N."/>
            <person name="Couloux A."/>
            <person name="Denny R."/>
            <person name="Deshpande S."/>
            <person name="Dai X."/>
            <person name="Doyle J.J."/>
            <person name="Dudez A.M."/>
            <person name="Farmer A.D."/>
            <person name="Fouteau S."/>
            <person name="Franken C."/>
            <person name="Gibelin C."/>
            <person name="Gish J."/>
            <person name="Goldstein S."/>
            <person name="Gonzalez A.J."/>
            <person name="Green P.J."/>
            <person name="Hallab A."/>
            <person name="Hartog M."/>
            <person name="Hua A."/>
            <person name="Humphray S.J."/>
            <person name="Jeong D.H."/>
            <person name="Jing Y."/>
            <person name="Jocker A."/>
            <person name="Kenton S.M."/>
            <person name="Kim D.J."/>
            <person name="Klee K."/>
            <person name="Lai H."/>
            <person name="Lang C."/>
            <person name="Lin S."/>
            <person name="Macmil S.L."/>
            <person name="Magdelenat G."/>
            <person name="Matthews L."/>
            <person name="McCorrison J."/>
            <person name="Monaghan E.L."/>
            <person name="Mun J.H."/>
            <person name="Najar F.Z."/>
            <person name="Nicholson C."/>
            <person name="Noirot C."/>
            <person name="O'Bleness M."/>
            <person name="Paule C.R."/>
            <person name="Poulain J."/>
            <person name="Prion F."/>
            <person name="Qin B."/>
            <person name="Qu C."/>
            <person name="Retzel E.F."/>
            <person name="Riddle C."/>
            <person name="Sallet E."/>
            <person name="Samain S."/>
            <person name="Samson N."/>
            <person name="Sanders I."/>
            <person name="Saurat O."/>
            <person name="Scarpelli C."/>
            <person name="Schiex T."/>
            <person name="Segurens B."/>
            <person name="Severin A.J."/>
            <person name="Sherrier D.J."/>
            <person name="Shi R."/>
            <person name="Sims S."/>
            <person name="Singer S.R."/>
            <person name="Sinharoy S."/>
            <person name="Sterck L."/>
            <person name="Viollet A."/>
            <person name="Wang B.B."/>
            <person name="Wang K."/>
            <person name="Wang M."/>
            <person name="Wang X."/>
            <person name="Warfsmann J."/>
            <person name="Weissenbach J."/>
            <person name="White D.D."/>
            <person name="White J.D."/>
            <person name="Wiley G.B."/>
            <person name="Wincker P."/>
            <person name="Xing Y."/>
            <person name="Yang L."/>
            <person name="Yao Z."/>
            <person name="Ying F."/>
            <person name="Zhai J."/>
            <person name="Zhou L."/>
            <person name="Zuber A."/>
            <person name="Denarie J."/>
            <person name="Dixon R.A."/>
            <person name="May G.D."/>
            <person name="Schwartz D.C."/>
            <person name="Rogers J."/>
            <person name="Quetier F."/>
            <person name="Town C.D."/>
            <person name="Roe B.A."/>
        </authorList>
    </citation>
    <scope>NUCLEOTIDE SEQUENCE [LARGE SCALE GENOMIC DNA]</scope>
    <source>
        <strain evidence="2">A17</strain>
        <strain evidence="3 4">cv. Jemalong A17</strain>
    </source>
</reference>
<feature type="transmembrane region" description="Helical" evidence="1">
    <location>
        <begin position="6"/>
        <end position="23"/>
    </location>
</feature>
<dbReference type="AlphaFoldDB" id="G7JX69"/>
<keyword evidence="4" id="KW-1185">Reference proteome</keyword>
<keyword evidence="1" id="KW-0472">Membrane</keyword>
<evidence type="ECO:0000313" key="3">
    <source>
        <dbReference type="EnsemblPlants" id="AES97410"/>
    </source>
</evidence>
<dbReference type="PaxDb" id="3880-AES97410"/>
<evidence type="ECO:0000313" key="4">
    <source>
        <dbReference type="Proteomes" id="UP000002051"/>
    </source>
</evidence>
<dbReference type="EnsemblPlants" id="AES97410">
    <property type="protein sequence ID" value="AES97410"/>
    <property type="gene ID" value="MTR_5g053890"/>
</dbReference>
<dbReference type="Proteomes" id="UP000002051">
    <property type="component" value="Chromosome 5"/>
</dbReference>
<evidence type="ECO:0000313" key="2">
    <source>
        <dbReference type="EMBL" id="AES97410.1"/>
    </source>
</evidence>
<dbReference type="HOGENOM" id="CLU_2149595_0_0_1"/>
<keyword evidence="1 2" id="KW-0812">Transmembrane</keyword>
<evidence type="ECO:0000256" key="1">
    <source>
        <dbReference type="SAM" id="Phobius"/>
    </source>
</evidence>
<dbReference type="EMBL" id="CM001221">
    <property type="protein sequence ID" value="AES97410.1"/>
    <property type="molecule type" value="Genomic_DNA"/>
</dbReference>
<reference evidence="2 4" key="2">
    <citation type="journal article" date="2014" name="BMC Genomics">
        <title>An improved genome release (version Mt4.0) for the model legume Medicago truncatula.</title>
        <authorList>
            <person name="Tang H."/>
            <person name="Krishnakumar V."/>
            <person name="Bidwell S."/>
            <person name="Rosen B."/>
            <person name="Chan A."/>
            <person name="Zhou S."/>
            <person name="Gentzbittel L."/>
            <person name="Childs K.L."/>
            <person name="Yandell M."/>
            <person name="Gundlach H."/>
            <person name="Mayer K.F."/>
            <person name="Schwartz D.C."/>
            <person name="Town C.D."/>
        </authorList>
    </citation>
    <scope>GENOME REANNOTATION</scope>
    <source>
        <strain evidence="3 4">cv. Jemalong A17</strain>
    </source>
</reference>
<reference evidence="3" key="3">
    <citation type="submission" date="2015-04" db="UniProtKB">
        <authorList>
            <consortium name="EnsemblPlants"/>
        </authorList>
    </citation>
    <scope>IDENTIFICATION</scope>
    <source>
        <strain evidence="3">cv. Jemalong A17</strain>
    </source>
</reference>